<dbReference type="PANTHER" id="PTHR43840:SF50">
    <property type="entry name" value="MANGANESE EFFLUX SYSTEM PROTEIN MNES"/>
    <property type="match status" value="1"/>
</dbReference>
<feature type="transmembrane region" description="Helical" evidence="7">
    <location>
        <begin position="58"/>
        <end position="78"/>
    </location>
</feature>
<feature type="transmembrane region" description="Helical" evidence="7">
    <location>
        <begin position="149"/>
        <end position="166"/>
    </location>
</feature>
<dbReference type="NCBIfam" id="TIGR01297">
    <property type="entry name" value="CDF"/>
    <property type="match status" value="1"/>
</dbReference>
<feature type="domain" description="Cation efflux protein transmembrane" evidence="8">
    <location>
        <begin position="109"/>
        <end position="239"/>
    </location>
</feature>
<dbReference type="GO" id="GO:0008324">
    <property type="term" value="F:monoatomic cation transmembrane transporter activity"/>
    <property type="evidence" value="ECO:0007669"/>
    <property type="project" value="InterPro"/>
</dbReference>
<dbReference type="SUPFAM" id="SSF160240">
    <property type="entry name" value="Cation efflux protein cytoplasmic domain-like"/>
    <property type="match status" value="1"/>
</dbReference>
<name>A0A2N7AVX4_9LACO</name>
<proteinExistence type="inferred from homology"/>
<evidence type="ECO:0000256" key="5">
    <source>
        <dbReference type="ARBA" id="ARBA00022989"/>
    </source>
</evidence>
<dbReference type="PANTHER" id="PTHR43840">
    <property type="entry name" value="MITOCHONDRIAL METAL TRANSPORTER 1-RELATED"/>
    <property type="match status" value="1"/>
</dbReference>
<feature type="transmembrane region" description="Helical" evidence="7">
    <location>
        <begin position="112"/>
        <end position="129"/>
    </location>
</feature>
<feature type="transmembrane region" description="Helical" evidence="7">
    <location>
        <begin position="186"/>
        <end position="207"/>
    </location>
</feature>
<evidence type="ECO:0000256" key="2">
    <source>
        <dbReference type="ARBA" id="ARBA00008114"/>
    </source>
</evidence>
<sequence length="322" mass="36032">MISNSLFRHWDRIQIDAVKKLKSVRNYLWINTGIYLGLFFIEYSLSKVSHSQMLFADALNNLSGIFSTGLLMTGIYIASKTRDDDLLGAPISVAEQKSLGPRIQQSRFQFENIYTLISGVLMIAIALNIDYSGFKSILSHHQVVPNSLGAMGAIISFALLLVSAFLTKHGQKKLNDATLDAAAKDIFSDVLTSLVAFITICGSILIKQSWLDGVTSILLGFYILYSGLSILKKSSLDLVGYFDPKLEQSYRETIEGFPEVQRVIFIRARYDGNLIMLDVVIQIDKRMTVTDIYKLSQLITNIMQQRFGIVETNVMVYPSNLA</sequence>
<keyword evidence="3" id="KW-0813">Transport</keyword>
<evidence type="ECO:0000256" key="1">
    <source>
        <dbReference type="ARBA" id="ARBA00004141"/>
    </source>
</evidence>
<comment type="subcellular location">
    <subcellularLocation>
        <location evidence="1">Membrane</location>
        <topology evidence="1">Multi-pass membrane protein</topology>
    </subcellularLocation>
</comment>
<evidence type="ECO:0000313" key="10">
    <source>
        <dbReference type="EMBL" id="PMD72283.1"/>
    </source>
</evidence>
<organism evidence="10 11">
    <name type="scientific">Companilactobacillus nuruki</name>
    <dbReference type="NCBI Taxonomy" id="1993540"/>
    <lineage>
        <taxon>Bacteria</taxon>
        <taxon>Bacillati</taxon>
        <taxon>Bacillota</taxon>
        <taxon>Bacilli</taxon>
        <taxon>Lactobacillales</taxon>
        <taxon>Lactobacillaceae</taxon>
        <taxon>Companilactobacillus</taxon>
    </lineage>
</organism>
<protein>
    <submittedName>
        <fullName evidence="10">Uncharacterized protein</fullName>
    </submittedName>
</protein>
<dbReference type="Gene3D" id="3.30.70.1350">
    <property type="entry name" value="Cation efflux protein, cytoplasmic domain"/>
    <property type="match status" value="1"/>
</dbReference>
<dbReference type="GO" id="GO:0016020">
    <property type="term" value="C:membrane"/>
    <property type="evidence" value="ECO:0007669"/>
    <property type="project" value="UniProtKB-SubCell"/>
</dbReference>
<dbReference type="InterPro" id="IPR027469">
    <property type="entry name" value="Cation_efflux_TMD_sf"/>
</dbReference>
<feature type="domain" description="Cation efflux protein cytoplasmic" evidence="9">
    <location>
        <begin position="245"/>
        <end position="314"/>
    </location>
</feature>
<evidence type="ECO:0000256" key="4">
    <source>
        <dbReference type="ARBA" id="ARBA00022692"/>
    </source>
</evidence>
<dbReference type="RefSeq" id="WP_102195626.1">
    <property type="nucleotide sequence ID" value="NZ_NIPR01000007.1"/>
</dbReference>
<dbReference type="SUPFAM" id="SSF161111">
    <property type="entry name" value="Cation efflux protein transmembrane domain-like"/>
    <property type="match status" value="1"/>
</dbReference>
<dbReference type="InterPro" id="IPR058533">
    <property type="entry name" value="Cation_efflux_TM"/>
</dbReference>
<keyword evidence="5 7" id="KW-1133">Transmembrane helix</keyword>
<gene>
    <name evidence="10" type="ORF">CBP76_03865</name>
</gene>
<dbReference type="Pfam" id="PF16916">
    <property type="entry name" value="ZT_dimer"/>
    <property type="match status" value="1"/>
</dbReference>
<evidence type="ECO:0000259" key="8">
    <source>
        <dbReference type="Pfam" id="PF01545"/>
    </source>
</evidence>
<dbReference type="InterPro" id="IPR050291">
    <property type="entry name" value="CDF_Transporter"/>
</dbReference>
<comment type="caution">
    <text evidence="10">The sequence shown here is derived from an EMBL/GenBank/DDBJ whole genome shotgun (WGS) entry which is preliminary data.</text>
</comment>
<reference evidence="10 11" key="1">
    <citation type="submission" date="2017-05" db="EMBL/GenBank/DDBJ databases">
        <title>Lactobacillus nurukis nov., sp. nov., isolated from nuruk.</title>
        <authorList>
            <person name="Kim S.-J."/>
        </authorList>
    </citation>
    <scope>NUCLEOTIDE SEQUENCE [LARGE SCALE GENOMIC DNA]</scope>
    <source>
        <strain evidence="10 11">SYF10-1a</strain>
    </source>
</reference>
<dbReference type="Pfam" id="PF01545">
    <property type="entry name" value="Cation_efflux"/>
    <property type="match status" value="1"/>
</dbReference>
<comment type="similarity">
    <text evidence="2">Belongs to the cation diffusion facilitator (CDF) transporter (TC 2.A.4) family.</text>
</comment>
<feature type="transmembrane region" description="Helical" evidence="7">
    <location>
        <begin position="213"/>
        <end position="231"/>
    </location>
</feature>
<evidence type="ECO:0000256" key="7">
    <source>
        <dbReference type="SAM" id="Phobius"/>
    </source>
</evidence>
<dbReference type="Gene3D" id="1.20.1510.10">
    <property type="entry name" value="Cation efflux protein transmembrane domain"/>
    <property type="match status" value="1"/>
</dbReference>
<keyword evidence="11" id="KW-1185">Reference proteome</keyword>
<keyword evidence="6 7" id="KW-0472">Membrane</keyword>
<dbReference type="InterPro" id="IPR027470">
    <property type="entry name" value="Cation_efflux_CTD"/>
</dbReference>
<accession>A0A2N7AVX4</accession>
<dbReference type="Proteomes" id="UP000235649">
    <property type="component" value="Unassembled WGS sequence"/>
</dbReference>
<dbReference type="InterPro" id="IPR036837">
    <property type="entry name" value="Cation_efflux_CTD_sf"/>
</dbReference>
<dbReference type="EMBL" id="NIPR01000007">
    <property type="protein sequence ID" value="PMD72283.1"/>
    <property type="molecule type" value="Genomic_DNA"/>
</dbReference>
<dbReference type="AlphaFoldDB" id="A0A2N7AVX4"/>
<feature type="transmembrane region" description="Helical" evidence="7">
    <location>
        <begin position="27"/>
        <end position="46"/>
    </location>
</feature>
<evidence type="ECO:0000256" key="3">
    <source>
        <dbReference type="ARBA" id="ARBA00022448"/>
    </source>
</evidence>
<dbReference type="OrthoDB" id="9806522at2"/>
<evidence type="ECO:0000256" key="6">
    <source>
        <dbReference type="ARBA" id="ARBA00023136"/>
    </source>
</evidence>
<keyword evidence="4 7" id="KW-0812">Transmembrane</keyword>
<evidence type="ECO:0000259" key="9">
    <source>
        <dbReference type="Pfam" id="PF16916"/>
    </source>
</evidence>
<dbReference type="InterPro" id="IPR002524">
    <property type="entry name" value="Cation_efflux"/>
</dbReference>
<evidence type="ECO:0000313" key="11">
    <source>
        <dbReference type="Proteomes" id="UP000235649"/>
    </source>
</evidence>